<reference evidence="1" key="1">
    <citation type="journal article" date="2019" name="Sci. Rep.">
        <title>Draft genome of Tanacetum cinerariifolium, the natural source of mosquito coil.</title>
        <authorList>
            <person name="Yamashiro T."/>
            <person name="Shiraishi A."/>
            <person name="Satake H."/>
            <person name="Nakayama K."/>
        </authorList>
    </citation>
    <scope>NUCLEOTIDE SEQUENCE</scope>
</reference>
<name>A0A699RLM8_TANCI</name>
<evidence type="ECO:0000313" key="1">
    <source>
        <dbReference type="EMBL" id="GFC83704.1"/>
    </source>
</evidence>
<gene>
    <name evidence="1" type="ORF">Tci_855674</name>
</gene>
<proteinExistence type="predicted"/>
<protein>
    <submittedName>
        <fullName evidence="1">Uncharacterized protein</fullName>
    </submittedName>
</protein>
<sequence length="35" mass="3582">GGDEYETGGDEVVSWMVLMMTATVDGGCEGEEGGL</sequence>
<comment type="caution">
    <text evidence="1">The sequence shown here is derived from an EMBL/GenBank/DDBJ whole genome shotgun (WGS) entry which is preliminary data.</text>
</comment>
<accession>A0A699RLM8</accession>
<dbReference type="EMBL" id="BKCJ011090813">
    <property type="protein sequence ID" value="GFC83704.1"/>
    <property type="molecule type" value="Genomic_DNA"/>
</dbReference>
<organism evidence="1">
    <name type="scientific">Tanacetum cinerariifolium</name>
    <name type="common">Dalmatian daisy</name>
    <name type="synonym">Chrysanthemum cinerariifolium</name>
    <dbReference type="NCBI Taxonomy" id="118510"/>
    <lineage>
        <taxon>Eukaryota</taxon>
        <taxon>Viridiplantae</taxon>
        <taxon>Streptophyta</taxon>
        <taxon>Embryophyta</taxon>
        <taxon>Tracheophyta</taxon>
        <taxon>Spermatophyta</taxon>
        <taxon>Magnoliopsida</taxon>
        <taxon>eudicotyledons</taxon>
        <taxon>Gunneridae</taxon>
        <taxon>Pentapetalae</taxon>
        <taxon>asterids</taxon>
        <taxon>campanulids</taxon>
        <taxon>Asterales</taxon>
        <taxon>Asteraceae</taxon>
        <taxon>Asteroideae</taxon>
        <taxon>Anthemideae</taxon>
        <taxon>Anthemidinae</taxon>
        <taxon>Tanacetum</taxon>
    </lineage>
</organism>
<dbReference type="AlphaFoldDB" id="A0A699RLM8"/>
<feature type="non-terminal residue" evidence="1">
    <location>
        <position position="1"/>
    </location>
</feature>